<organism evidence="8 9">
    <name type="scientific">Boothiomyces macroporosus</name>
    <dbReference type="NCBI Taxonomy" id="261099"/>
    <lineage>
        <taxon>Eukaryota</taxon>
        <taxon>Fungi</taxon>
        <taxon>Fungi incertae sedis</taxon>
        <taxon>Chytridiomycota</taxon>
        <taxon>Chytridiomycota incertae sedis</taxon>
        <taxon>Chytridiomycetes</taxon>
        <taxon>Rhizophydiales</taxon>
        <taxon>Terramycetaceae</taxon>
        <taxon>Boothiomyces</taxon>
    </lineage>
</organism>
<feature type="domain" description="C2H2-type" evidence="7">
    <location>
        <begin position="53"/>
        <end position="76"/>
    </location>
</feature>
<dbReference type="FunFam" id="3.30.160.60:FF:000100">
    <property type="entry name" value="Zinc finger 45-like"/>
    <property type="match status" value="1"/>
</dbReference>
<name>A0AAD5UCR3_9FUNG</name>
<dbReference type="Gene3D" id="3.30.160.60">
    <property type="entry name" value="Classic Zinc Finger"/>
    <property type="match status" value="4"/>
</dbReference>
<evidence type="ECO:0000256" key="2">
    <source>
        <dbReference type="ARBA" id="ARBA00022737"/>
    </source>
</evidence>
<dbReference type="PANTHER" id="PTHR24379:SF121">
    <property type="entry name" value="C2H2-TYPE DOMAIN-CONTAINING PROTEIN"/>
    <property type="match status" value="1"/>
</dbReference>
<proteinExistence type="predicted"/>
<feature type="domain" description="C2H2-type" evidence="7">
    <location>
        <begin position="113"/>
        <end position="141"/>
    </location>
</feature>
<feature type="region of interest" description="Disordered" evidence="6">
    <location>
        <begin position="132"/>
        <end position="152"/>
    </location>
</feature>
<gene>
    <name evidence="8" type="ORF">HK103_002598</name>
</gene>
<dbReference type="Proteomes" id="UP001210925">
    <property type="component" value="Unassembled WGS sequence"/>
</dbReference>
<reference evidence="8" key="1">
    <citation type="submission" date="2020-05" db="EMBL/GenBank/DDBJ databases">
        <title>Phylogenomic resolution of chytrid fungi.</title>
        <authorList>
            <person name="Stajich J.E."/>
            <person name="Amses K."/>
            <person name="Simmons R."/>
            <person name="Seto K."/>
            <person name="Myers J."/>
            <person name="Bonds A."/>
            <person name="Quandt C.A."/>
            <person name="Barry K."/>
            <person name="Liu P."/>
            <person name="Grigoriev I."/>
            <person name="Longcore J.E."/>
            <person name="James T.Y."/>
        </authorList>
    </citation>
    <scope>NUCLEOTIDE SEQUENCE</scope>
    <source>
        <strain evidence="8">PLAUS21</strain>
    </source>
</reference>
<accession>A0AAD5UCR3</accession>
<keyword evidence="3 5" id="KW-0863">Zinc-finger</keyword>
<dbReference type="PROSITE" id="PS00028">
    <property type="entry name" value="ZINC_FINGER_C2H2_1"/>
    <property type="match status" value="4"/>
</dbReference>
<evidence type="ECO:0000256" key="5">
    <source>
        <dbReference type="PROSITE-ProRule" id="PRU00042"/>
    </source>
</evidence>
<dbReference type="PANTHER" id="PTHR24379">
    <property type="entry name" value="KRAB AND ZINC FINGER DOMAIN-CONTAINING"/>
    <property type="match status" value="1"/>
</dbReference>
<evidence type="ECO:0000313" key="8">
    <source>
        <dbReference type="EMBL" id="KAJ3251180.1"/>
    </source>
</evidence>
<evidence type="ECO:0000313" key="9">
    <source>
        <dbReference type="Proteomes" id="UP001210925"/>
    </source>
</evidence>
<evidence type="ECO:0000256" key="1">
    <source>
        <dbReference type="ARBA" id="ARBA00022723"/>
    </source>
</evidence>
<dbReference type="AlphaFoldDB" id="A0AAD5UCR3"/>
<feature type="domain" description="C2H2-type" evidence="7">
    <location>
        <begin position="162"/>
        <end position="189"/>
    </location>
</feature>
<dbReference type="GO" id="GO:0008270">
    <property type="term" value="F:zinc ion binding"/>
    <property type="evidence" value="ECO:0007669"/>
    <property type="project" value="UniProtKB-KW"/>
</dbReference>
<keyword evidence="4" id="KW-0862">Zinc</keyword>
<dbReference type="InterPro" id="IPR013087">
    <property type="entry name" value="Znf_C2H2_type"/>
</dbReference>
<keyword evidence="1" id="KW-0479">Metal-binding</keyword>
<keyword evidence="9" id="KW-1185">Reference proteome</keyword>
<keyword evidence="2" id="KW-0677">Repeat</keyword>
<sequence length="220" mass="25653">MDNIDTTRQYRRSSKKSAAQEWPCNFEGCTAVLYSKSSQFRHRRLHEQPHSKYACTQCKEKFLVKLDLIDHTRKVHMPAGSYVLCEQCKRTFSSLSNLNAHMEIHKEAVKPKYSCKACNVSYFHRSALRRHQRTEHTYTPEESESSESPTEMSETSTISNIIGCKICSNSFISDYELHQHLGTHFLSKDYKCIINHCNYQVESLLDFEEHGKFSHNTFNL</sequence>
<feature type="domain" description="C2H2-type" evidence="7">
    <location>
        <begin position="83"/>
        <end position="105"/>
    </location>
</feature>
<dbReference type="Pfam" id="PF00096">
    <property type="entry name" value="zf-C2H2"/>
    <property type="match status" value="2"/>
</dbReference>
<dbReference type="PROSITE" id="PS50157">
    <property type="entry name" value="ZINC_FINGER_C2H2_2"/>
    <property type="match status" value="4"/>
</dbReference>
<dbReference type="EMBL" id="JADGKB010000196">
    <property type="protein sequence ID" value="KAJ3251180.1"/>
    <property type="molecule type" value="Genomic_DNA"/>
</dbReference>
<evidence type="ECO:0000256" key="4">
    <source>
        <dbReference type="ARBA" id="ARBA00022833"/>
    </source>
</evidence>
<dbReference type="InterPro" id="IPR036236">
    <property type="entry name" value="Znf_C2H2_sf"/>
</dbReference>
<dbReference type="SUPFAM" id="SSF57667">
    <property type="entry name" value="beta-beta-alpha zinc fingers"/>
    <property type="match status" value="1"/>
</dbReference>
<evidence type="ECO:0000256" key="3">
    <source>
        <dbReference type="ARBA" id="ARBA00022771"/>
    </source>
</evidence>
<evidence type="ECO:0000256" key="6">
    <source>
        <dbReference type="SAM" id="MobiDB-lite"/>
    </source>
</evidence>
<dbReference type="SMART" id="SM00355">
    <property type="entry name" value="ZnF_C2H2"/>
    <property type="match status" value="6"/>
</dbReference>
<comment type="caution">
    <text evidence="8">The sequence shown here is derived from an EMBL/GenBank/DDBJ whole genome shotgun (WGS) entry which is preliminary data.</text>
</comment>
<protein>
    <recommendedName>
        <fullName evidence="7">C2H2-type domain-containing protein</fullName>
    </recommendedName>
</protein>
<evidence type="ECO:0000259" key="7">
    <source>
        <dbReference type="PROSITE" id="PS50157"/>
    </source>
</evidence>